<evidence type="ECO:0000313" key="2">
    <source>
        <dbReference type="EMBL" id="TWU11727.1"/>
    </source>
</evidence>
<dbReference type="EMBL" id="SJPP01000001">
    <property type="protein sequence ID" value="TWU11727.1"/>
    <property type="molecule type" value="Genomic_DNA"/>
</dbReference>
<feature type="compositionally biased region" description="Basic and acidic residues" evidence="1">
    <location>
        <begin position="18"/>
        <end position="33"/>
    </location>
</feature>
<protein>
    <submittedName>
        <fullName evidence="2">Uncharacterized protein</fullName>
    </submittedName>
</protein>
<organism evidence="2 3">
    <name type="scientific">Symmachiella macrocystis</name>
    <dbReference type="NCBI Taxonomy" id="2527985"/>
    <lineage>
        <taxon>Bacteria</taxon>
        <taxon>Pseudomonadati</taxon>
        <taxon>Planctomycetota</taxon>
        <taxon>Planctomycetia</taxon>
        <taxon>Planctomycetales</taxon>
        <taxon>Planctomycetaceae</taxon>
        <taxon>Symmachiella</taxon>
    </lineage>
</organism>
<dbReference type="Proteomes" id="UP000320735">
    <property type="component" value="Unassembled WGS sequence"/>
</dbReference>
<accession>A0A5C6BJ73</accession>
<sequence>MANDNKMSRRDWFRLRPYRADPEKIDERDEHSMGDQSHNLQPVPQPVNHDGMDLSELPPMREAFLSEEQVRQLFNDIEVLASDILLMQRAPGSQRASASRATIAEQLRKALESLLSGTIPRIQIRYHWQQMNWIDTLERGEDSTRLIRIAHLPTVS</sequence>
<evidence type="ECO:0000256" key="1">
    <source>
        <dbReference type="SAM" id="MobiDB-lite"/>
    </source>
</evidence>
<reference evidence="2 3" key="1">
    <citation type="submission" date="2019-02" db="EMBL/GenBank/DDBJ databases">
        <title>Deep-cultivation of Planctomycetes and their phenomic and genomic characterization uncovers novel biology.</title>
        <authorList>
            <person name="Wiegand S."/>
            <person name="Jogler M."/>
            <person name="Boedeker C."/>
            <person name="Pinto D."/>
            <person name="Vollmers J."/>
            <person name="Rivas-Marin E."/>
            <person name="Kohn T."/>
            <person name="Peeters S.H."/>
            <person name="Heuer A."/>
            <person name="Rast P."/>
            <person name="Oberbeckmann S."/>
            <person name="Bunk B."/>
            <person name="Jeske O."/>
            <person name="Meyerdierks A."/>
            <person name="Storesund J.E."/>
            <person name="Kallscheuer N."/>
            <person name="Luecker S."/>
            <person name="Lage O.M."/>
            <person name="Pohl T."/>
            <person name="Merkel B.J."/>
            <person name="Hornburger P."/>
            <person name="Mueller R.-W."/>
            <person name="Bruemmer F."/>
            <person name="Labrenz M."/>
            <person name="Spormann A.M."/>
            <person name="Op Den Camp H."/>
            <person name="Overmann J."/>
            <person name="Amann R."/>
            <person name="Jetten M.S.M."/>
            <person name="Mascher T."/>
            <person name="Medema M.H."/>
            <person name="Devos D.P."/>
            <person name="Kaster A.-K."/>
            <person name="Ovreas L."/>
            <person name="Rohde M."/>
            <person name="Galperin M.Y."/>
            <person name="Jogler C."/>
        </authorList>
    </citation>
    <scope>NUCLEOTIDE SEQUENCE [LARGE SCALE GENOMIC DNA]</scope>
    <source>
        <strain evidence="2 3">CA54</strain>
    </source>
</reference>
<name>A0A5C6BJ73_9PLAN</name>
<keyword evidence="3" id="KW-1185">Reference proteome</keyword>
<feature type="region of interest" description="Disordered" evidence="1">
    <location>
        <begin position="18"/>
        <end position="46"/>
    </location>
</feature>
<gene>
    <name evidence="2" type="ORF">CA54_05360</name>
</gene>
<proteinExistence type="predicted"/>
<evidence type="ECO:0000313" key="3">
    <source>
        <dbReference type="Proteomes" id="UP000320735"/>
    </source>
</evidence>
<dbReference type="AlphaFoldDB" id="A0A5C6BJ73"/>
<comment type="caution">
    <text evidence="2">The sequence shown here is derived from an EMBL/GenBank/DDBJ whole genome shotgun (WGS) entry which is preliminary data.</text>
</comment>